<dbReference type="PANTHER" id="PTHR30319">
    <property type="entry name" value="PHENYLACETIC ACID REGULATOR-RELATED TRANSCRIPTIONAL REPRESSOR"/>
    <property type="match status" value="1"/>
</dbReference>
<accession>A0ABZ2MJI1</accession>
<sequence length="293" mass="33079">MSETRTHGTTKGAAPPRALIITLYGLYSREIGGWLSVRSLIRLLAEVGVDSQSVRSAVWRLKQRGLLVPEKRDRMAGYTLSSRASDVLFEGDQRIFQRSRTGTGHQWLLAVFSVPESERDKRHKLRALLTRLGFGTVSAGAWIAPAHVEDIARETLGRAGLTEYLDLFRAEHLGFRPLREQVSRWWDLESLNLMYSDIVAGYRPTLDAWNDCVHDDAMAFADYVGLLTSWRRLPYLDPGLPTDLLPDDWRGAEAAETFFELRDRIALPARRHAASKAPEIAFDPPRVCHTPEA</sequence>
<feature type="domain" description="Transcriptional repressor PaaX-like C-terminal" evidence="2">
    <location>
        <begin position="186"/>
        <end position="274"/>
    </location>
</feature>
<dbReference type="Gene3D" id="1.10.10.10">
    <property type="entry name" value="Winged helix-like DNA-binding domain superfamily/Winged helix DNA-binding domain"/>
    <property type="match status" value="1"/>
</dbReference>
<evidence type="ECO:0000313" key="4">
    <source>
        <dbReference type="EMBL" id="WXB77172.1"/>
    </source>
</evidence>
<dbReference type="RefSeq" id="WP_338750814.1">
    <property type="nucleotide sequence ID" value="NZ_CP144913.1"/>
</dbReference>
<dbReference type="Gene3D" id="1.20.58.1460">
    <property type="match status" value="1"/>
</dbReference>
<dbReference type="EMBL" id="CP144913">
    <property type="protein sequence ID" value="WXB77172.1"/>
    <property type="molecule type" value="Genomic_DNA"/>
</dbReference>
<feature type="domain" description="Transcriptional repressor PaaX-like central Cas2-like" evidence="3">
    <location>
        <begin position="105"/>
        <end position="181"/>
    </location>
</feature>
<dbReference type="Gene3D" id="3.30.70.2650">
    <property type="match status" value="1"/>
</dbReference>
<evidence type="ECO:0000259" key="2">
    <source>
        <dbReference type="Pfam" id="PF08223"/>
    </source>
</evidence>
<dbReference type="Pfam" id="PF08223">
    <property type="entry name" value="PaaX_C"/>
    <property type="match status" value="1"/>
</dbReference>
<dbReference type="PIRSF" id="PIRSF020623">
    <property type="entry name" value="PaaX"/>
    <property type="match status" value="1"/>
</dbReference>
<feature type="domain" description="Transcriptional repressor PaaX-like N-terminal" evidence="1">
    <location>
        <begin position="17"/>
        <end position="83"/>
    </location>
</feature>
<gene>
    <name evidence="4" type="ORF">V1351_03655</name>
</gene>
<dbReference type="InterPro" id="IPR012906">
    <property type="entry name" value="PaaX-like_N"/>
</dbReference>
<protein>
    <submittedName>
        <fullName evidence="4">PaaX family transcriptional regulator C-terminal domain-containing protein</fullName>
    </submittedName>
</protein>
<dbReference type="PANTHER" id="PTHR30319:SF1">
    <property type="entry name" value="TRANSCRIPTIONAL REPRESSOR PAAX"/>
    <property type="match status" value="1"/>
</dbReference>
<evidence type="ECO:0000259" key="3">
    <source>
        <dbReference type="Pfam" id="PF20803"/>
    </source>
</evidence>
<organism evidence="4 5">
    <name type="scientific">Janibacter alittae</name>
    <dbReference type="NCBI Taxonomy" id="3115209"/>
    <lineage>
        <taxon>Bacteria</taxon>
        <taxon>Bacillati</taxon>
        <taxon>Actinomycetota</taxon>
        <taxon>Actinomycetes</taxon>
        <taxon>Micrococcales</taxon>
        <taxon>Intrasporangiaceae</taxon>
        <taxon>Janibacter</taxon>
    </lineage>
</organism>
<name>A0ABZ2MJI1_9MICO</name>
<keyword evidence="5" id="KW-1185">Reference proteome</keyword>
<dbReference type="InterPro" id="IPR013225">
    <property type="entry name" value="PaaX_C"/>
</dbReference>
<dbReference type="Pfam" id="PF20803">
    <property type="entry name" value="PaaX_M"/>
    <property type="match status" value="1"/>
</dbReference>
<dbReference type="InterPro" id="IPR048846">
    <property type="entry name" value="PaaX-like_central"/>
</dbReference>
<proteinExistence type="predicted"/>
<dbReference type="InterPro" id="IPR011965">
    <property type="entry name" value="PaaX_trns_reg"/>
</dbReference>
<dbReference type="Pfam" id="PF07848">
    <property type="entry name" value="PaaX"/>
    <property type="match status" value="1"/>
</dbReference>
<evidence type="ECO:0000259" key="1">
    <source>
        <dbReference type="Pfam" id="PF07848"/>
    </source>
</evidence>
<dbReference type="InterPro" id="IPR036388">
    <property type="entry name" value="WH-like_DNA-bd_sf"/>
</dbReference>
<dbReference type="Proteomes" id="UP001382727">
    <property type="component" value="Chromosome"/>
</dbReference>
<reference evidence="4 5" key="1">
    <citation type="submission" date="2024-02" db="EMBL/GenBank/DDBJ databases">
        <title>Janibacter sp. nov., isolated from gut of marine sandworm.</title>
        <authorList>
            <person name="Kim B."/>
            <person name="Jun M.O."/>
            <person name="Shin N.-R."/>
        </authorList>
    </citation>
    <scope>NUCLEOTIDE SEQUENCE [LARGE SCALE GENOMIC DNA]</scope>
    <source>
        <strain evidence="4 5">A1S7</strain>
    </source>
</reference>
<evidence type="ECO:0000313" key="5">
    <source>
        <dbReference type="Proteomes" id="UP001382727"/>
    </source>
</evidence>